<comment type="caution">
    <text evidence="5">The sequence shown here is derived from an EMBL/GenBank/DDBJ whole genome shotgun (WGS) entry which is preliminary data.</text>
</comment>
<dbReference type="Pfam" id="PF01315">
    <property type="entry name" value="Ald_Xan_dh_C"/>
    <property type="match status" value="1"/>
</dbReference>
<dbReference type="RefSeq" id="WP_254267840.1">
    <property type="nucleotide sequence ID" value="NZ_CP100400.1"/>
</dbReference>
<dbReference type="InterPro" id="IPR016208">
    <property type="entry name" value="Ald_Oxase/xanthine_DH-like"/>
</dbReference>
<dbReference type="EMBL" id="JBHSHT010000001">
    <property type="protein sequence ID" value="MFC4822634.1"/>
    <property type="molecule type" value="Genomic_DNA"/>
</dbReference>
<evidence type="ECO:0000313" key="5">
    <source>
        <dbReference type="EMBL" id="MFC4822634.1"/>
    </source>
</evidence>
<dbReference type="Gene3D" id="3.30.365.10">
    <property type="entry name" value="Aldehyde oxidase/xanthine dehydrogenase, molybdopterin binding domain"/>
    <property type="match status" value="4"/>
</dbReference>
<dbReference type="SMART" id="SM01008">
    <property type="entry name" value="Ald_Xan_dh_C"/>
    <property type="match status" value="1"/>
</dbReference>
<keyword evidence="2" id="KW-0560">Oxidoreductase</keyword>
<organism evidence="5 6">
    <name type="scientific">Halorussus aquaticus</name>
    <dbReference type="NCBI Taxonomy" id="2953748"/>
    <lineage>
        <taxon>Archaea</taxon>
        <taxon>Methanobacteriati</taxon>
        <taxon>Methanobacteriota</taxon>
        <taxon>Stenosarchaea group</taxon>
        <taxon>Halobacteria</taxon>
        <taxon>Halobacteriales</taxon>
        <taxon>Haladaptataceae</taxon>
        <taxon>Halorussus</taxon>
    </lineage>
</organism>
<dbReference type="SUPFAM" id="SSF54665">
    <property type="entry name" value="CO dehydrogenase molybdoprotein N-domain-like"/>
    <property type="match status" value="1"/>
</dbReference>
<dbReference type="GeneID" id="73046325"/>
<dbReference type="Proteomes" id="UP001595945">
    <property type="component" value="Unassembled WGS sequence"/>
</dbReference>
<feature type="domain" description="Aldehyde oxidase/xanthine dehydrogenase a/b hammerhead" evidence="4">
    <location>
        <begin position="47"/>
        <end position="163"/>
    </location>
</feature>
<dbReference type="Pfam" id="PF20256">
    <property type="entry name" value="MoCoBD_2"/>
    <property type="match status" value="1"/>
</dbReference>
<dbReference type="AlphaFoldDB" id="A0ABD5PXM7"/>
<evidence type="ECO:0000259" key="4">
    <source>
        <dbReference type="SMART" id="SM01008"/>
    </source>
</evidence>
<evidence type="ECO:0000256" key="3">
    <source>
        <dbReference type="SAM" id="MobiDB-lite"/>
    </source>
</evidence>
<evidence type="ECO:0000256" key="2">
    <source>
        <dbReference type="ARBA" id="ARBA00023002"/>
    </source>
</evidence>
<keyword evidence="6" id="KW-1185">Reference proteome</keyword>
<dbReference type="InterPro" id="IPR008274">
    <property type="entry name" value="AldOxase/xan_DH_MoCoBD1"/>
</dbReference>
<dbReference type="InterPro" id="IPR000674">
    <property type="entry name" value="Ald_Oxase/Xan_DH_a/b"/>
</dbReference>
<protein>
    <submittedName>
        <fullName evidence="5">Xanthine dehydrogenase family protein molybdopterin-binding subunit</fullName>
    </submittedName>
</protein>
<dbReference type="InterPro" id="IPR036856">
    <property type="entry name" value="Ald_Oxase/Xan_DH_a/b_sf"/>
</dbReference>
<dbReference type="InterPro" id="IPR037165">
    <property type="entry name" value="AldOxase/xan_DH_Mopterin-bd_sf"/>
</dbReference>
<dbReference type="Pfam" id="PF02738">
    <property type="entry name" value="MoCoBD_1"/>
    <property type="match status" value="1"/>
</dbReference>
<evidence type="ECO:0000256" key="1">
    <source>
        <dbReference type="ARBA" id="ARBA00022505"/>
    </source>
</evidence>
<dbReference type="GO" id="GO:0016491">
    <property type="term" value="F:oxidoreductase activity"/>
    <property type="evidence" value="ECO:0007669"/>
    <property type="project" value="UniProtKB-KW"/>
</dbReference>
<keyword evidence="1" id="KW-0500">Molybdenum</keyword>
<proteinExistence type="predicted"/>
<dbReference type="Gene3D" id="3.90.1170.50">
    <property type="entry name" value="Aldehyde oxidase/xanthine dehydrogenase, a/b hammerhead"/>
    <property type="match status" value="1"/>
</dbReference>
<dbReference type="PANTHER" id="PTHR11908:SF132">
    <property type="entry name" value="ALDEHYDE OXIDASE 1-RELATED"/>
    <property type="match status" value="1"/>
</dbReference>
<feature type="compositionally biased region" description="Basic and acidic residues" evidence="3">
    <location>
        <begin position="15"/>
        <end position="31"/>
    </location>
</feature>
<evidence type="ECO:0000313" key="6">
    <source>
        <dbReference type="Proteomes" id="UP001595945"/>
    </source>
</evidence>
<dbReference type="SUPFAM" id="SSF56003">
    <property type="entry name" value="Molybdenum cofactor-binding domain"/>
    <property type="match status" value="1"/>
</dbReference>
<feature type="region of interest" description="Disordered" evidence="3">
    <location>
        <begin position="1"/>
        <end position="40"/>
    </location>
</feature>
<accession>A0ABD5PXM7</accession>
<reference evidence="5 6" key="1">
    <citation type="journal article" date="2019" name="Int. J. Syst. Evol. Microbiol.">
        <title>The Global Catalogue of Microorganisms (GCM) 10K type strain sequencing project: providing services to taxonomists for standard genome sequencing and annotation.</title>
        <authorList>
            <consortium name="The Broad Institute Genomics Platform"/>
            <consortium name="The Broad Institute Genome Sequencing Center for Infectious Disease"/>
            <person name="Wu L."/>
            <person name="Ma J."/>
        </authorList>
    </citation>
    <scope>NUCLEOTIDE SEQUENCE [LARGE SCALE GENOMIC DNA]</scope>
    <source>
        <strain evidence="5 6">XZYJ18</strain>
    </source>
</reference>
<sequence>MSDAASTPEQSGPDETDRGDAERSGERDDGKLVGQGVSRREDAALLRGDAEFTDDLRAPGMAHLAFVRSERGHARVEGIDTEAVADREGVVAVFTWDDVAASDAPGVLPITAGPLDCDPPGHPVLARERVRYQGQPIAAVVAEDRYAAADAARAVEVEYDPLDAVVDPVAATREDAPTIFEAAPDNVAVTTELGDEAATDEAFADADRVASLDLENNRLMPTAMEPRAALARWSAADERLTVELTAQGPHSQRRKLSHSLGLPESDIRVSVPRVGGGFGHKNTPYPGEAVTGWAAMELGRPVKWTATRRGNYLAGNHGRDHRTSAEIAVDDDGEIRGIRVETCANTGGYGLSVGPAMAGNYGTLLASQYDVPAVYCETTVAFTNTAPVHSYRGAGRPEAIYVAERLVDVAARELGVDPVELRRRNQLAPDDLPHETPVGANYDSGDYEATMDEALDAVDYADRRATERDDEGCYVGVGVACLVESAGFGFESGVVRVDPEGGVRVYAGTHSHGQGHETTYAQIVADELGVPYDDVAVGEGDTDEIPQGTGTFGSRSTITGGNAVVESAREVRGKATRIAAHLLDADPEAVTLADGTFRVRGDSGFEGERGDSDRTCEFSAVAEAAYGPRLPDSISPGLEATTFYEAEGTTYPHGTHVAVVAVDPETGDIEILRYVAADDCGERINPTIVEGQIHGGVAQGIGQARYERTVYDDDGTLVTDSMQEYGVPRAFHVPEMETRATVSPSPRNDLGVKGIGEAGTIGAPPALVNAVTDALAPLGVRHLDMPLTDETVWRAIRDAEKSGETDD</sequence>
<dbReference type="InterPro" id="IPR046867">
    <property type="entry name" value="AldOxase/xan_DH_MoCoBD2"/>
</dbReference>
<gene>
    <name evidence="5" type="ORF">ACFO9K_00015</name>
</gene>
<dbReference type="PANTHER" id="PTHR11908">
    <property type="entry name" value="XANTHINE DEHYDROGENASE"/>
    <property type="match status" value="1"/>
</dbReference>
<name>A0ABD5PXM7_9EURY</name>
<feature type="compositionally biased region" description="Polar residues" evidence="3">
    <location>
        <begin position="1"/>
        <end position="10"/>
    </location>
</feature>